<name>A0A1R1XUH1_9FUNG</name>
<dbReference type="Proteomes" id="UP000187429">
    <property type="component" value="Unassembled WGS sequence"/>
</dbReference>
<proteinExistence type="predicted"/>
<accession>A0A1R1XUH1</accession>
<feature type="non-terminal residue" evidence="1">
    <location>
        <position position="221"/>
    </location>
</feature>
<evidence type="ECO:0000313" key="2">
    <source>
        <dbReference type="Proteomes" id="UP000187429"/>
    </source>
</evidence>
<reference evidence="2" key="1">
    <citation type="submission" date="2017-01" db="EMBL/GenBank/DDBJ databases">
        <authorList>
            <person name="Wang Y."/>
            <person name="White M."/>
            <person name="Kvist S."/>
            <person name="Moncalvo J.-M."/>
        </authorList>
    </citation>
    <scope>NUCLEOTIDE SEQUENCE [LARGE SCALE GENOMIC DNA]</scope>
    <source>
        <strain evidence="2">ID-206-W2</strain>
    </source>
</reference>
<dbReference type="OrthoDB" id="5578387at2759"/>
<organism evidence="1 2">
    <name type="scientific">Smittium culicis</name>
    <dbReference type="NCBI Taxonomy" id="133412"/>
    <lineage>
        <taxon>Eukaryota</taxon>
        <taxon>Fungi</taxon>
        <taxon>Fungi incertae sedis</taxon>
        <taxon>Zoopagomycota</taxon>
        <taxon>Kickxellomycotina</taxon>
        <taxon>Harpellomycetes</taxon>
        <taxon>Harpellales</taxon>
        <taxon>Legeriomycetaceae</taxon>
        <taxon>Smittium</taxon>
    </lineage>
</organism>
<sequence length="221" mass="25697">MIKSGIDWNSFVTDSAKKTDRILNFMQVKENNWPPITRLMLYRSNIRSLWEYAAPLMSIALKSYEIDLLESVQEKSLAWVMGSTEHSGRQYRRLFRSLSGIESVIDRFETLQIKFGIHVSKSSAKNPLNELISQIEMNKTLANSKSLIKNDIQNHDEFTIIKSNIKNNGFIRNHLYKRKVGLLTITRSDTDRIKYLNKNSRHRRSAADVSLYIKDKDLSKL</sequence>
<protein>
    <submittedName>
        <fullName evidence="1">Uncharacterized protein</fullName>
    </submittedName>
</protein>
<comment type="caution">
    <text evidence="1">The sequence shown here is derived from an EMBL/GenBank/DDBJ whole genome shotgun (WGS) entry which is preliminary data.</text>
</comment>
<keyword evidence="2" id="KW-1185">Reference proteome</keyword>
<dbReference type="AlphaFoldDB" id="A0A1R1XUH1"/>
<gene>
    <name evidence="1" type="ORF">AYI69_g7087</name>
</gene>
<evidence type="ECO:0000313" key="1">
    <source>
        <dbReference type="EMBL" id="OMJ18302.1"/>
    </source>
</evidence>
<dbReference type="EMBL" id="LSSM01003320">
    <property type="protein sequence ID" value="OMJ18302.1"/>
    <property type="molecule type" value="Genomic_DNA"/>
</dbReference>